<dbReference type="InterPro" id="IPR050437">
    <property type="entry name" value="Ribos_protein_bS1-like"/>
</dbReference>
<comment type="caution">
    <text evidence="6">The sequence shown here is derived from an EMBL/GenBank/DDBJ whole genome shotgun (WGS) entry which is preliminary data.</text>
</comment>
<dbReference type="InterPro" id="IPR003029">
    <property type="entry name" value="S1_domain"/>
</dbReference>
<dbReference type="GO" id="GO:1990904">
    <property type="term" value="C:ribonucleoprotein complex"/>
    <property type="evidence" value="ECO:0007669"/>
    <property type="project" value="UniProtKB-KW"/>
</dbReference>
<dbReference type="SUPFAM" id="SSF50249">
    <property type="entry name" value="Nucleic acid-binding proteins"/>
    <property type="match status" value="3"/>
</dbReference>
<proteinExistence type="inferred from homology"/>
<gene>
    <name evidence="6" type="ORF">QJ036_10850</name>
</gene>
<dbReference type="GO" id="GO:0003729">
    <property type="term" value="F:mRNA binding"/>
    <property type="evidence" value="ECO:0007669"/>
    <property type="project" value="TreeGrafter"/>
</dbReference>
<dbReference type="Proteomes" id="UP001300383">
    <property type="component" value="Unassembled WGS sequence"/>
</dbReference>
<sequence>MEEQEVMLEEQTETMDDYKEAIDASFRSVEEGDILTGTVIGVDEDAITVDLQSYTEGIITKEHYSNDPDCVLKDEVQVGAELTATVLRADDGHGHVLLSRKAANDAMAWDRMEQCLEDRTPIAVRIDGIVKGGAVANVDGIRGFIPASKLDTSYVENLEDWLGRELSVQVVTADREAKKLVLSARELAYAKEMEERQRKIAACEVGAVSEGVVETIQNYGAFVKLDNGATGLLHVSQISDKRIKSPAAVLSEGQRITVKIIAVKDGKLSLSMKALLDVAEPEDTEEHVEYVEEGQAATSLGALLKGIKLN</sequence>
<evidence type="ECO:0000256" key="3">
    <source>
        <dbReference type="ARBA" id="ARBA00023274"/>
    </source>
</evidence>
<dbReference type="EMBL" id="JASGBQ010000022">
    <property type="protein sequence ID" value="MDI9242964.1"/>
    <property type="molecule type" value="Genomic_DNA"/>
</dbReference>
<dbReference type="PANTHER" id="PTHR10724">
    <property type="entry name" value="30S RIBOSOMAL PROTEIN S1"/>
    <property type="match status" value="1"/>
</dbReference>
<dbReference type="Pfam" id="PF00575">
    <property type="entry name" value="S1"/>
    <property type="match status" value="3"/>
</dbReference>
<dbReference type="SMART" id="SM00316">
    <property type="entry name" value="S1"/>
    <property type="match status" value="3"/>
</dbReference>
<dbReference type="AlphaFoldDB" id="A0AAP4EXX2"/>
<dbReference type="Gene3D" id="2.40.50.140">
    <property type="entry name" value="Nucleic acid-binding proteins"/>
    <property type="match status" value="3"/>
</dbReference>
<evidence type="ECO:0000259" key="5">
    <source>
        <dbReference type="PROSITE" id="PS50126"/>
    </source>
</evidence>
<name>A0AAP4EXX2_9FIRM</name>
<evidence type="ECO:0000256" key="2">
    <source>
        <dbReference type="ARBA" id="ARBA00022980"/>
    </source>
</evidence>
<dbReference type="CDD" id="cd04465">
    <property type="entry name" value="S1_RPS1_repeat_ec2_hs2"/>
    <property type="match status" value="1"/>
</dbReference>
<evidence type="ECO:0000256" key="4">
    <source>
        <dbReference type="ARBA" id="ARBA00025604"/>
    </source>
</evidence>
<dbReference type="PROSITE" id="PS50126">
    <property type="entry name" value="S1"/>
    <property type="match status" value="3"/>
</dbReference>
<dbReference type="GO" id="GO:0005840">
    <property type="term" value="C:ribosome"/>
    <property type="evidence" value="ECO:0007669"/>
    <property type="project" value="UniProtKB-KW"/>
</dbReference>
<feature type="domain" description="S1 motif" evidence="5">
    <location>
        <begin position="206"/>
        <end position="273"/>
    </location>
</feature>
<feature type="domain" description="S1 motif" evidence="5">
    <location>
        <begin position="32"/>
        <end position="101"/>
    </location>
</feature>
<dbReference type="InterPro" id="IPR012340">
    <property type="entry name" value="NA-bd_OB-fold"/>
</dbReference>
<evidence type="ECO:0000256" key="1">
    <source>
        <dbReference type="ARBA" id="ARBA00006767"/>
    </source>
</evidence>
<protein>
    <submittedName>
        <fullName evidence="6">S1 RNA-binding domain-containing protein</fullName>
    </submittedName>
</protein>
<keyword evidence="7" id="KW-1185">Reference proteome</keyword>
<comment type="similarity">
    <text evidence="1">Belongs to the bacterial ribosomal protein bS1 family.</text>
</comment>
<dbReference type="CDD" id="cd05687">
    <property type="entry name" value="S1_RPS1_repeat_ec1_hs1"/>
    <property type="match status" value="1"/>
</dbReference>
<dbReference type="GO" id="GO:0006412">
    <property type="term" value="P:translation"/>
    <property type="evidence" value="ECO:0007669"/>
    <property type="project" value="TreeGrafter"/>
</dbReference>
<accession>A0AAP4EXX2</accession>
<dbReference type="PANTHER" id="PTHR10724:SF7">
    <property type="entry name" value="SMALL RIBOSOMAL SUBUNIT PROTEIN BS1C"/>
    <property type="match status" value="1"/>
</dbReference>
<evidence type="ECO:0000313" key="7">
    <source>
        <dbReference type="Proteomes" id="UP001300383"/>
    </source>
</evidence>
<evidence type="ECO:0000313" key="6">
    <source>
        <dbReference type="EMBL" id="MDI9242964.1"/>
    </source>
</evidence>
<feature type="domain" description="S1 motif" evidence="5">
    <location>
        <begin position="119"/>
        <end position="185"/>
    </location>
</feature>
<keyword evidence="2" id="KW-0689">Ribosomal protein</keyword>
<organism evidence="6 7">
    <name type="scientific">Fusibacillus kribbianus</name>
    <dbReference type="NCBI Taxonomy" id="3044208"/>
    <lineage>
        <taxon>Bacteria</taxon>
        <taxon>Bacillati</taxon>
        <taxon>Bacillota</taxon>
        <taxon>Clostridia</taxon>
        <taxon>Lachnospirales</taxon>
        <taxon>Lachnospiraceae</taxon>
        <taxon>Fusibacillus</taxon>
    </lineage>
</organism>
<dbReference type="PRINTS" id="PR00681">
    <property type="entry name" value="RIBOSOMALS1"/>
</dbReference>
<reference evidence="6 7" key="1">
    <citation type="submission" date="2023-05" db="EMBL/GenBank/DDBJ databases">
        <title>[ruminococcus] sp. nov., isolated from a pig farm feces dump.</title>
        <authorList>
            <person name="Chang Y.-H."/>
        </authorList>
    </citation>
    <scope>NUCLEOTIDE SEQUENCE [LARGE SCALE GENOMIC DNA]</scope>
    <source>
        <strain evidence="6 7">YH-rum2234</strain>
    </source>
</reference>
<dbReference type="GO" id="GO:0003735">
    <property type="term" value="F:structural constituent of ribosome"/>
    <property type="evidence" value="ECO:0007669"/>
    <property type="project" value="TreeGrafter"/>
</dbReference>
<comment type="function">
    <text evidence="4">Binds mRNA; thus facilitating recognition of the initiation point. It is needed to translate mRNA with a short Shine-Dalgarno (SD) purine-rich sequence.</text>
</comment>
<keyword evidence="3" id="KW-0687">Ribonucleoprotein</keyword>
<dbReference type="RefSeq" id="WP_283231399.1">
    <property type="nucleotide sequence ID" value="NZ_JASGBQ010000022.1"/>
</dbReference>
<dbReference type="FunFam" id="2.40.50.140:FF:000103">
    <property type="entry name" value="protein RRP5 homolog"/>
    <property type="match status" value="1"/>
</dbReference>
<dbReference type="InterPro" id="IPR035104">
    <property type="entry name" value="Ribosomal_protein_S1-like"/>
</dbReference>